<organism evidence="1 2">
    <name type="scientific">Cellulomonas chitinilytica</name>
    <dbReference type="NCBI Taxonomy" id="398759"/>
    <lineage>
        <taxon>Bacteria</taxon>
        <taxon>Bacillati</taxon>
        <taxon>Actinomycetota</taxon>
        <taxon>Actinomycetes</taxon>
        <taxon>Micrococcales</taxon>
        <taxon>Cellulomonadaceae</taxon>
        <taxon>Cellulomonas</taxon>
    </lineage>
</organism>
<gene>
    <name evidence="1" type="ORF">Cch01nite_42120</name>
</gene>
<reference evidence="1" key="1">
    <citation type="submission" date="2021-01" db="EMBL/GenBank/DDBJ databases">
        <title>Whole genome shotgun sequence of Cellulomonas chitinilytica NBRC 110799.</title>
        <authorList>
            <person name="Komaki H."/>
            <person name="Tamura T."/>
        </authorList>
    </citation>
    <scope>NUCLEOTIDE SEQUENCE</scope>
    <source>
        <strain evidence="1">NBRC 110799</strain>
    </source>
</reference>
<name>A0A919P7L6_9CELL</name>
<sequence length="291" mass="30410">MLVVPRGTDVLALAAAWFPGAAWSIPPVQAGASGRMTGARFRGMAAQPATGSAGLLQLDATMTLHGPIALDADAARELGLAPRDVDAYALASADPAVRLQGAAMDLVTGWLVAAARRSGGAIVPADRARLVQPDPSAAVDLTLWSAVPMSAHEAVPLVRPALHGARIGAGEVPSQAYAPEGAFSVTAVFEYDGAVTVRADRSTDVPMVLSTLDWREYGPWAYHVVWQPTSPEELTMDQPSPLHVIARSRVSPGIARATAALWRAVGGSVVDSMGFLVTPDELRERASNIAR</sequence>
<evidence type="ECO:0000313" key="2">
    <source>
        <dbReference type="Proteomes" id="UP000632740"/>
    </source>
</evidence>
<dbReference type="EMBL" id="BONK01000020">
    <property type="protein sequence ID" value="GIG23488.1"/>
    <property type="molecule type" value="Genomic_DNA"/>
</dbReference>
<accession>A0A919P7L6</accession>
<dbReference type="AlphaFoldDB" id="A0A919P7L6"/>
<evidence type="ECO:0000313" key="1">
    <source>
        <dbReference type="EMBL" id="GIG23488.1"/>
    </source>
</evidence>
<comment type="caution">
    <text evidence="1">The sequence shown here is derived from an EMBL/GenBank/DDBJ whole genome shotgun (WGS) entry which is preliminary data.</text>
</comment>
<proteinExistence type="predicted"/>
<keyword evidence="2" id="KW-1185">Reference proteome</keyword>
<protein>
    <submittedName>
        <fullName evidence="1">Uncharacterized protein</fullName>
    </submittedName>
</protein>
<dbReference type="Proteomes" id="UP000632740">
    <property type="component" value="Unassembled WGS sequence"/>
</dbReference>